<proteinExistence type="inferred from homology"/>
<dbReference type="Pfam" id="PF01370">
    <property type="entry name" value="Epimerase"/>
    <property type="match status" value="1"/>
</dbReference>
<evidence type="ECO:0000256" key="1">
    <source>
        <dbReference type="ARBA" id="ARBA00007637"/>
    </source>
</evidence>
<dbReference type="InterPro" id="IPR001509">
    <property type="entry name" value="Epimerase_deHydtase"/>
</dbReference>
<dbReference type="SUPFAM" id="SSF51735">
    <property type="entry name" value="NAD(P)-binding Rossmann-fold domains"/>
    <property type="match status" value="1"/>
</dbReference>
<gene>
    <name evidence="3" type="ORF">METZ01_LOCUS237915</name>
</gene>
<dbReference type="Gene3D" id="3.40.50.720">
    <property type="entry name" value="NAD(P)-binding Rossmann-like Domain"/>
    <property type="match status" value="1"/>
</dbReference>
<evidence type="ECO:0000259" key="2">
    <source>
        <dbReference type="Pfam" id="PF01370"/>
    </source>
</evidence>
<evidence type="ECO:0000313" key="3">
    <source>
        <dbReference type="EMBL" id="SVB85061.1"/>
    </source>
</evidence>
<dbReference type="InterPro" id="IPR036291">
    <property type="entry name" value="NAD(P)-bd_dom_sf"/>
</dbReference>
<feature type="domain" description="NAD-dependent epimerase/dehydratase" evidence="2">
    <location>
        <begin position="6"/>
        <end position="183"/>
    </location>
</feature>
<dbReference type="PANTHER" id="PTHR43000">
    <property type="entry name" value="DTDP-D-GLUCOSE 4,6-DEHYDRATASE-RELATED"/>
    <property type="match status" value="1"/>
</dbReference>
<dbReference type="AlphaFoldDB" id="A0A382HF02"/>
<organism evidence="3">
    <name type="scientific">marine metagenome</name>
    <dbReference type="NCBI Taxonomy" id="408172"/>
    <lineage>
        <taxon>unclassified sequences</taxon>
        <taxon>metagenomes</taxon>
        <taxon>ecological metagenomes</taxon>
    </lineage>
</organism>
<accession>A0A382HF02</accession>
<name>A0A382HF02_9ZZZZ</name>
<dbReference type="EMBL" id="UINC01060495">
    <property type="protein sequence ID" value="SVB85061.1"/>
    <property type="molecule type" value="Genomic_DNA"/>
</dbReference>
<protein>
    <recommendedName>
        <fullName evidence="2">NAD-dependent epimerase/dehydratase domain-containing protein</fullName>
    </recommendedName>
</protein>
<comment type="similarity">
    <text evidence="1">Belongs to the NAD(P)-dependent epimerase/dehydratase family.</text>
</comment>
<dbReference type="CDD" id="cd08946">
    <property type="entry name" value="SDR_e"/>
    <property type="match status" value="1"/>
</dbReference>
<sequence length="270" mass="29959">MPLRKVLVTGFAGKIGGIVRKNLTVNYELSGLDLRQVEGFKTTVANLKDLNAIIPAFEDIDTVVHLAADPNHKGDWQSNLENNIVGTRNVFEAARLSGVKRIIFASSNHALGFFPLKDNPYKQIYEGKFQDVRQPMKLLGTEVVRPDGYYGVSKAFGESLGSYFHDEYGLSVICIRIGWVMEPDDPTFAPSALSLWMSHRDTAQVIQKCIDAPEAVGFAVLYGMSDNTYGIWDLEAGKNIVGFNPVDDAGTEWFMSENRSSLMTSRDPQN</sequence>
<reference evidence="3" key="1">
    <citation type="submission" date="2018-05" db="EMBL/GenBank/DDBJ databases">
        <authorList>
            <person name="Lanie J.A."/>
            <person name="Ng W.-L."/>
            <person name="Kazmierczak K.M."/>
            <person name="Andrzejewski T.M."/>
            <person name="Davidsen T.M."/>
            <person name="Wayne K.J."/>
            <person name="Tettelin H."/>
            <person name="Glass J.I."/>
            <person name="Rusch D."/>
            <person name="Podicherti R."/>
            <person name="Tsui H.-C.T."/>
            <person name="Winkler M.E."/>
        </authorList>
    </citation>
    <scope>NUCLEOTIDE SEQUENCE</scope>
</reference>